<proteinExistence type="inferred from homology"/>
<dbReference type="EMBL" id="AP024233">
    <property type="protein sequence ID" value="BCO08492.1"/>
    <property type="molecule type" value="Genomic_DNA"/>
</dbReference>
<organism evidence="8 9">
    <name type="scientific">Desulfolithobacter dissulfuricans</name>
    <dbReference type="NCBI Taxonomy" id="2795293"/>
    <lineage>
        <taxon>Bacteria</taxon>
        <taxon>Pseudomonadati</taxon>
        <taxon>Thermodesulfobacteriota</taxon>
        <taxon>Desulfobulbia</taxon>
        <taxon>Desulfobulbales</taxon>
        <taxon>Desulfobulbaceae</taxon>
        <taxon>Desulfolithobacter</taxon>
    </lineage>
</organism>
<keyword evidence="8" id="KW-0969">Cilium</keyword>
<keyword evidence="5" id="KW-0964">Secreted</keyword>
<evidence type="ECO:0000313" key="8">
    <source>
        <dbReference type="EMBL" id="BCO08492.1"/>
    </source>
</evidence>
<comment type="subunit">
    <text evidence="2 5">Homopentamer.</text>
</comment>
<evidence type="ECO:0000256" key="4">
    <source>
        <dbReference type="ARBA" id="ARBA00023143"/>
    </source>
</evidence>
<feature type="coiled-coil region" evidence="5">
    <location>
        <begin position="390"/>
        <end position="417"/>
    </location>
</feature>
<dbReference type="PANTHER" id="PTHR30288">
    <property type="entry name" value="FLAGELLAR CAP/ASSEMBLY PROTEIN FLID"/>
    <property type="match status" value="1"/>
</dbReference>
<comment type="subcellular location">
    <subcellularLocation>
        <location evidence="5">Secreted</location>
    </subcellularLocation>
    <subcellularLocation>
        <location evidence="5">Bacterial flagellum</location>
    </subcellularLocation>
</comment>
<dbReference type="Proteomes" id="UP001063350">
    <property type="component" value="Chromosome"/>
</dbReference>
<dbReference type="InterPro" id="IPR003481">
    <property type="entry name" value="FliD_N"/>
</dbReference>
<dbReference type="Pfam" id="PF02465">
    <property type="entry name" value="FliD_N"/>
    <property type="match status" value="1"/>
</dbReference>
<dbReference type="GO" id="GO:0071973">
    <property type="term" value="P:bacterial-type flagellum-dependent cell motility"/>
    <property type="evidence" value="ECO:0007669"/>
    <property type="project" value="TreeGrafter"/>
</dbReference>
<reference evidence="8" key="1">
    <citation type="submission" date="2020-12" db="EMBL/GenBank/DDBJ databases">
        <title>Desulfobium dissulfuricans gen. nov., sp. nov., a novel mesophilic, sulfate-reducing bacterium isolated from a deep-sea hydrothermal vent.</title>
        <authorList>
            <person name="Hashimoto Y."/>
            <person name="Tame A."/>
            <person name="Sawayama S."/>
            <person name="Miyazaki J."/>
            <person name="Takai K."/>
            <person name="Nakagawa S."/>
        </authorList>
    </citation>
    <scope>NUCLEOTIDE SEQUENCE</scope>
    <source>
        <strain evidence="8">GF1</strain>
    </source>
</reference>
<sequence>MTISFGGLATGLDTNGIIDAIMNVERQPLARLETDKTWLNNRLSAFTELDSKLNTFLDSIANLGDPDVLAKRSVSLSSSDYFSATVSSEALAGTSYQVEVLSIAQVQKTVSDAGFADKTSNTFGTGTLNLTVGTTTTGIEITAENNSLEGIMQAINDAGLGVTASIINDGTASPYRLMLTGEDVGTSFSLDTTGLTGGTDTLGTFTDTQTATQAHIQVDGIDIYSDNNTISEAIPGVTLDLTQTSTGTTTRVDVELNKTSIQSTIEEFAKGYNEVIQFITGQSTMGDTEAGVLAGDAGINSIKRHLQNMLTDPYSNSGVFSTLSELGFETQKDGTLVVNSEKLSDAIDTNLDSVTSLLAGDDGQSGLASEFQDYLESMTDSSNGMLAGRKEAINNNIEQIDAQIERTEARLAKREETLRAQYLAMEQLVSQWNSTGDYLMQQLDSISSLSKK</sequence>
<dbReference type="InterPro" id="IPR010809">
    <property type="entry name" value="FliD_C"/>
</dbReference>
<dbReference type="RefSeq" id="WP_267928399.1">
    <property type="nucleotide sequence ID" value="NZ_AP024233.1"/>
</dbReference>
<keyword evidence="8" id="KW-0282">Flagellum</keyword>
<evidence type="ECO:0000259" key="7">
    <source>
        <dbReference type="Pfam" id="PF07195"/>
    </source>
</evidence>
<evidence type="ECO:0000256" key="1">
    <source>
        <dbReference type="ARBA" id="ARBA00009764"/>
    </source>
</evidence>
<dbReference type="AlphaFoldDB" id="A0A915U132"/>
<dbReference type="GO" id="GO:0005576">
    <property type="term" value="C:extracellular region"/>
    <property type="evidence" value="ECO:0007669"/>
    <property type="project" value="UniProtKB-SubCell"/>
</dbReference>
<dbReference type="InterPro" id="IPR040026">
    <property type="entry name" value="FliD"/>
</dbReference>
<dbReference type="GO" id="GO:0007155">
    <property type="term" value="P:cell adhesion"/>
    <property type="evidence" value="ECO:0007669"/>
    <property type="project" value="InterPro"/>
</dbReference>
<feature type="domain" description="Flagellar hook-associated protein 2 C-terminal" evidence="7">
    <location>
        <begin position="211"/>
        <end position="434"/>
    </location>
</feature>
<keyword evidence="4 5" id="KW-0975">Bacterial flagellum</keyword>
<accession>A0A915U132</accession>
<dbReference type="PANTHER" id="PTHR30288:SF0">
    <property type="entry name" value="FLAGELLAR HOOK-ASSOCIATED PROTEIN 2"/>
    <property type="match status" value="1"/>
</dbReference>
<evidence type="ECO:0000313" key="9">
    <source>
        <dbReference type="Proteomes" id="UP001063350"/>
    </source>
</evidence>
<protein>
    <recommendedName>
        <fullName evidence="5">Flagellar hook-associated protein 2</fullName>
        <shortName evidence="5">HAP2</shortName>
    </recommendedName>
    <alternativeName>
        <fullName evidence="5">Flagellar cap protein</fullName>
    </alternativeName>
</protein>
<comment type="function">
    <text evidence="5">Required for morphogenesis and for the elongation of the flagellar filament by facilitating polymerization of the flagellin monomers at the tip of growing filament. Forms a capping structure, which prevents flagellin subunits (transported through the central channel of the flagellum) from leaking out without polymerization at the distal end.</text>
</comment>
<dbReference type="GO" id="GO:0009421">
    <property type="term" value="C:bacterial-type flagellum filament cap"/>
    <property type="evidence" value="ECO:0007669"/>
    <property type="project" value="InterPro"/>
</dbReference>
<evidence type="ECO:0000259" key="6">
    <source>
        <dbReference type="Pfam" id="PF02465"/>
    </source>
</evidence>
<keyword evidence="8" id="KW-0966">Cell projection</keyword>
<feature type="domain" description="Flagellar hook-associated protein 2 N-terminal" evidence="6">
    <location>
        <begin position="10"/>
        <end position="107"/>
    </location>
</feature>
<dbReference type="Pfam" id="PF07195">
    <property type="entry name" value="FliD_C"/>
    <property type="match status" value="1"/>
</dbReference>
<keyword evidence="3 5" id="KW-0175">Coiled coil</keyword>
<keyword evidence="9" id="KW-1185">Reference proteome</keyword>
<name>A0A915U132_9BACT</name>
<gene>
    <name evidence="8" type="primary">fliD</name>
    <name evidence="8" type="ORF">GF1_08680</name>
</gene>
<comment type="similarity">
    <text evidence="1 5">Belongs to the FliD family.</text>
</comment>
<dbReference type="GO" id="GO:0009424">
    <property type="term" value="C:bacterial-type flagellum hook"/>
    <property type="evidence" value="ECO:0007669"/>
    <property type="project" value="UniProtKB-UniRule"/>
</dbReference>
<evidence type="ECO:0000256" key="5">
    <source>
        <dbReference type="RuleBase" id="RU362066"/>
    </source>
</evidence>
<dbReference type="KEGG" id="ddu:GF1_08680"/>
<evidence type="ECO:0000256" key="3">
    <source>
        <dbReference type="ARBA" id="ARBA00023054"/>
    </source>
</evidence>
<evidence type="ECO:0000256" key="2">
    <source>
        <dbReference type="ARBA" id="ARBA00011255"/>
    </source>
</evidence>